<feature type="compositionally biased region" description="Polar residues" evidence="1">
    <location>
        <begin position="1"/>
        <end position="11"/>
    </location>
</feature>
<organism evidence="2">
    <name type="scientific">marine sediment metagenome</name>
    <dbReference type="NCBI Taxonomy" id="412755"/>
    <lineage>
        <taxon>unclassified sequences</taxon>
        <taxon>metagenomes</taxon>
        <taxon>ecological metagenomes</taxon>
    </lineage>
</organism>
<evidence type="ECO:0000313" key="2">
    <source>
        <dbReference type="EMBL" id="KKK54666.1"/>
    </source>
</evidence>
<reference evidence="2" key="1">
    <citation type="journal article" date="2015" name="Nature">
        <title>Complex archaea that bridge the gap between prokaryotes and eukaryotes.</title>
        <authorList>
            <person name="Spang A."/>
            <person name="Saw J.H."/>
            <person name="Jorgensen S.L."/>
            <person name="Zaremba-Niedzwiedzka K."/>
            <person name="Martijn J."/>
            <person name="Lind A.E."/>
            <person name="van Eijk R."/>
            <person name="Schleper C."/>
            <person name="Guy L."/>
            <person name="Ettema T.J."/>
        </authorList>
    </citation>
    <scope>NUCLEOTIDE SEQUENCE</scope>
</reference>
<protein>
    <submittedName>
        <fullName evidence="2">Uncharacterized protein</fullName>
    </submittedName>
</protein>
<evidence type="ECO:0000256" key="1">
    <source>
        <dbReference type="SAM" id="MobiDB-lite"/>
    </source>
</evidence>
<dbReference type="AlphaFoldDB" id="A0A0F8Z3L2"/>
<name>A0A0F8Z3L2_9ZZZZ</name>
<comment type="caution">
    <text evidence="2">The sequence shown here is derived from an EMBL/GenBank/DDBJ whole genome shotgun (WGS) entry which is preliminary data.</text>
</comment>
<sequence length="82" mass="9446">MFTPVLTTSEESIARSAGMGKRQVRVTGKCRLCERARTKSRNPVLRYWSENKYGLHYLKCTICGAIWFASTKKDVMEQVKEN</sequence>
<accession>A0A0F8Z3L2</accession>
<dbReference type="EMBL" id="LAZR01065881">
    <property type="protein sequence ID" value="KKK54666.1"/>
    <property type="molecule type" value="Genomic_DNA"/>
</dbReference>
<gene>
    <name evidence="2" type="ORF">LCGC14_3082400</name>
</gene>
<feature type="region of interest" description="Disordered" evidence="1">
    <location>
        <begin position="1"/>
        <end position="21"/>
    </location>
</feature>
<proteinExistence type="predicted"/>